<dbReference type="SUPFAM" id="SSF52540">
    <property type="entry name" value="P-loop containing nucleoside triphosphate hydrolases"/>
    <property type="match status" value="1"/>
</dbReference>
<dbReference type="RefSeq" id="WP_072888106.1">
    <property type="nucleotide sequence ID" value="NZ_FQVW01000003.1"/>
</dbReference>
<evidence type="ECO:0000256" key="9">
    <source>
        <dbReference type="SAM" id="Phobius"/>
    </source>
</evidence>
<organism evidence="12 13">
    <name type="scientific">Ornithinibacillus halophilus</name>
    <dbReference type="NCBI Taxonomy" id="930117"/>
    <lineage>
        <taxon>Bacteria</taxon>
        <taxon>Bacillati</taxon>
        <taxon>Bacillota</taxon>
        <taxon>Bacilli</taxon>
        <taxon>Bacillales</taxon>
        <taxon>Bacillaceae</taxon>
        <taxon>Ornithinibacillus</taxon>
    </lineage>
</organism>
<comment type="subcellular location">
    <subcellularLocation>
        <location evidence="1">Cell membrane</location>
        <topology evidence="1">Multi-pass membrane protein</topology>
    </subcellularLocation>
</comment>
<feature type="transmembrane region" description="Helical" evidence="9">
    <location>
        <begin position="56"/>
        <end position="73"/>
    </location>
</feature>
<dbReference type="AlphaFoldDB" id="A0A1M5DZB4"/>
<evidence type="ECO:0000259" key="11">
    <source>
        <dbReference type="PROSITE" id="PS50929"/>
    </source>
</evidence>
<feature type="transmembrane region" description="Helical" evidence="9">
    <location>
        <begin position="263"/>
        <end position="281"/>
    </location>
</feature>
<evidence type="ECO:0000313" key="13">
    <source>
        <dbReference type="Proteomes" id="UP000183988"/>
    </source>
</evidence>
<evidence type="ECO:0000256" key="8">
    <source>
        <dbReference type="ARBA" id="ARBA00023136"/>
    </source>
</evidence>
<dbReference type="Pfam" id="PF00005">
    <property type="entry name" value="ABC_tran"/>
    <property type="match status" value="1"/>
</dbReference>
<dbReference type="InterPro" id="IPR014216">
    <property type="entry name" value="ABC_transptr_CydD"/>
</dbReference>
<proteinExistence type="predicted"/>
<accession>A0A1M5DZB4</accession>
<dbReference type="GO" id="GO:0034040">
    <property type="term" value="F:ATPase-coupled lipid transmembrane transporter activity"/>
    <property type="evidence" value="ECO:0007669"/>
    <property type="project" value="TreeGrafter"/>
</dbReference>
<keyword evidence="3" id="KW-1003">Cell membrane</keyword>
<sequence>MKSLKEIASNQKKDRLFLLVIAVFIGVMIVTQSYLIVRVIDDIFLRQKSFQDVLPLLGGLLFIMLLRTFFNYVKSKRGIRMATRVKRDFRKELLTHFTSKPVHLSQQGQTGHKVSIMMDAVDEVDNYFSSYIPQVMVTTFVPILILIVVMTQHINSGLIMLITAPFIPIFMMIIGMKTKAKSEEQMEKLAAFSGRFLDTLQGLTTLKLFGQAKKQKETIKQSSLGFRDATMEILKVAFTSSFMLEVVMMLSIGIVALELAIQLIIYQSISFFTAFFILLLVPEFFTALKELGTTFHNGRTSMGAAQNIIDELANKDESVQWGEKSLDDESFTMSLSGVDFSYGEGTFTLADIHAKFPSNGQVAIVGRSGSGKSTLLQLIAGLLRPTKGEITINSVSLHEYAEKDWYNRLAYITQHPYIFSGTIAENIAIGTLKESTLKEVKQAAEEAGLHKMIQSLEKGYDTQVGEAGRGLSGGEKQRLALARAFLKQPSIILFDEPTTGLDIKTEQILQESMKKLTENSMVITVAHRLHTIKNADLILFLDKGRLIASGTHEKLMESSLEYKVMVSVQKGGREL</sequence>
<keyword evidence="4 9" id="KW-0812">Transmembrane</keyword>
<dbReference type="InterPro" id="IPR011527">
    <property type="entry name" value="ABC1_TM_dom"/>
</dbReference>
<dbReference type="PROSITE" id="PS50929">
    <property type="entry name" value="ABC_TM1F"/>
    <property type="match status" value="1"/>
</dbReference>
<feature type="domain" description="ABC transmembrane type-1" evidence="11">
    <location>
        <begin position="16"/>
        <end position="300"/>
    </location>
</feature>
<keyword evidence="7 9" id="KW-1133">Transmembrane helix</keyword>
<dbReference type="EMBL" id="FQVW01000003">
    <property type="protein sequence ID" value="SHF72337.1"/>
    <property type="molecule type" value="Genomic_DNA"/>
</dbReference>
<feature type="transmembrane region" description="Helical" evidence="9">
    <location>
        <begin position="131"/>
        <end position="151"/>
    </location>
</feature>
<dbReference type="Pfam" id="PF00664">
    <property type="entry name" value="ABC_membrane"/>
    <property type="match status" value="1"/>
</dbReference>
<evidence type="ECO:0000256" key="2">
    <source>
        <dbReference type="ARBA" id="ARBA00022448"/>
    </source>
</evidence>
<dbReference type="CDD" id="cd18584">
    <property type="entry name" value="ABC_6TM_AarD_CydD"/>
    <property type="match status" value="1"/>
</dbReference>
<dbReference type="InterPro" id="IPR036640">
    <property type="entry name" value="ABC1_TM_sf"/>
</dbReference>
<feature type="domain" description="ABC transporter" evidence="10">
    <location>
        <begin position="333"/>
        <end position="568"/>
    </location>
</feature>
<evidence type="ECO:0000256" key="3">
    <source>
        <dbReference type="ARBA" id="ARBA00022475"/>
    </source>
</evidence>
<dbReference type="GO" id="GO:0005524">
    <property type="term" value="F:ATP binding"/>
    <property type="evidence" value="ECO:0007669"/>
    <property type="project" value="UniProtKB-KW"/>
</dbReference>
<dbReference type="Proteomes" id="UP000183988">
    <property type="component" value="Unassembled WGS sequence"/>
</dbReference>
<evidence type="ECO:0000259" key="10">
    <source>
        <dbReference type="PROSITE" id="PS50893"/>
    </source>
</evidence>
<reference evidence="12 13" key="1">
    <citation type="submission" date="2016-11" db="EMBL/GenBank/DDBJ databases">
        <authorList>
            <person name="Jaros S."/>
            <person name="Januszkiewicz K."/>
            <person name="Wedrychowicz H."/>
        </authorList>
    </citation>
    <scope>NUCLEOTIDE SEQUENCE [LARGE SCALE GENOMIC DNA]</scope>
    <source>
        <strain evidence="12 13">IBRC-M 10683</strain>
    </source>
</reference>
<dbReference type="GO" id="GO:0016887">
    <property type="term" value="F:ATP hydrolysis activity"/>
    <property type="evidence" value="ECO:0007669"/>
    <property type="project" value="InterPro"/>
</dbReference>
<dbReference type="GO" id="GO:0042883">
    <property type="term" value="P:cysteine transport"/>
    <property type="evidence" value="ECO:0007669"/>
    <property type="project" value="InterPro"/>
</dbReference>
<keyword evidence="2" id="KW-0813">Transport</keyword>
<dbReference type="NCBIfam" id="TIGR02857">
    <property type="entry name" value="CydD"/>
    <property type="match status" value="1"/>
</dbReference>
<dbReference type="PROSITE" id="PS50893">
    <property type="entry name" value="ABC_TRANSPORTER_2"/>
    <property type="match status" value="1"/>
</dbReference>
<feature type="transmembrane region" description="Helical" evidence="9">
    <location>
        <begin position="157"/>
        <end position="176"/>
    </location>
</feature>
<dbReference type="InterPro" id="IPR003593">
    <property type="entry name" value="AAA+_ATPase"/>
</dbReference>
<evidence type="ECO:0000256" key="7">
    <source>
        <dbReference type="ARBA" id="ARBA00022989"/>
    </source>
</evidence>
<dbReference type="STRING" id="930117.SAMN05216225_100365"/>
<dbReference type="OrthoDB" id="9806127at2"/>
<keyword evidence="6 12" id="KW-0067">ATP-binding</keyword>
<keyword evidence="8 9" id="KW-0472">Membrane</keyword>
<protein>
    <submittedName>
        <fullName evidence="12">ATP-binding cassette, subfamily C, CydD</fullName>
    </submittedName>
</protein>
<dbReference type="SUPFAM" id="SSF90123">
    <property type="entry name" value="ABC transporter transmembrane region"/>
    <property type="match status" value="1"/>
</dbReference>
<dbReference type="InterPro" id="IPR017871">
    <property type="entry name" value="ABC_transporter-like_CS"/>
</dbReference>
<dbReference type="SMART" id="SM00382">
    <property type="entry name" value="AAA"/>
    <property type="match status" value="1"/>
</dbReference>
<evidence type="ECO:0000256" key="6">
    <source>
        <dbReference type="ARBA" id="ARBA00022840"/>
    </source>
</evidence>
<evidence type="ECO:0000256" key="1">
    <source>
        <dbReference type="ARBA" id="ARBA00004651"/>
    </source>
</evidence>
<feature type="transmembrane region" description="Helical" evidence="9">
    <location>
        <begin position="16"/>
        <end position="36"/>
    </location>
</feature>
<name>A0A1M5DZB4_9BACI</name>
<dbReference type="InterPro" id="IPR003439">
    <property type="entry name" value="ABC_transporter-like_ATP-bd"/>
</dbReference>
<dbReference type="PANTHER" id="PTHR24221:SF614">
    <property type="entry name" value="GLUTATHIONE_L-CYSTEINE TRANSPORT SYSTEM ATP-BINDING_PERMEASE PROTEIN CYDC"/>
    <property type="match status" value="1"/>
</dbReference>
<keyword evidence="13" id="KW-1185">Reference proteome</keyword>
<dbReference type="GO" id="GO:0005886">
    <property type="term" value="C:plasma membrane"/>
    <property type="evidence" value="ECO:0007669"/>
    <property type="project" value="UniProtKB-SubCell"/>
</dbReference>
<gene>
    <name evidence="12" type="ORF">SAMN05216225_100365</name>
</gene>
<dbReference type="GO" id="GO:0140359">
    <property type="term" value="F:ABC-type transporter activity"/>
    <property type="evidence" value="ECO:0007669"/>
    <property type="project" value="InterPro"/>
</dbReference>
<dbReference type="InterPro" id="IPR039421">
    <property type="entry name" value="Type_1_exporter"/>
</dbReference>
<keyword evidence="5" id="KW-0547">Nucleotide-binding</keyword>
<dbReference type="InterPro" id="IPR027417">
    <property type="entry name" value="P-loop_NTPase"/>
</dbReference>
<dbReference type="Gene3D" id="1.20.1560.10">
    <property type="entry name" value="ABC transporter type 1, transmembrane domain"/>
    <property type="match status" value="1"/>
</dbReference>
<evidence type="ECO:0000256" key="4">
    <source>
        <dbReference type="ARBA" id="ARBA00022692"/>
    </source>
</evidence>
<evidence type="ECO:0000313" key="12">
    <source>
        <dbReference type="EMBL" id="SHF72337.1"/>
    </source>
</evidence>
<evidence type="ECO:0000256" key="5">
    <source>
        <dbReference type="ARBA" id="ARBA00022741"/>
    </source>
</evidence>
<dbReference type="FunFam" id="3.40.50.300:FF:000221">
    <property type="entry name" value="Multidrug ABC transporter ATP-binding protein"/>
    <property type="match status" value="1"/>
</dbReference>
<dbReference type="PROSITE" id="PS00211">
    <property type="entry name" value="ABC_TRANSPORTER_1"/>
    <property type="match status" value="1"/>
</dbReference>
<dbReference type="Gene3D" id="3.40.50.300">
    <property type="entry name" value="P-loop containing nucleotide triphosphate hydrolases"/>
    <property type="match status" value="1"/>
</dbReference>
<feature type="transmembrane region" description="Helical" evidence="9">
    <location>
        <begin position="236"/>
        <end position="257"/>
    </location>
</feature>
<dbReference type="PANTHER" id="PTHR24221">
    <property type="entry name" value="ATP-BINDING CASSETTE SUB-FAMILY B"/>
    <property type="match status" value="1"/>
</dbReference>